<accession>A0AA38WX76</accession>
<keyword evidence="2" id="KW-0812">Transmembrane</keyword>
<evidence type="ECO:0000313" key="4">
    <source>
        <dbReference type="Proteomes" id="UP001172673"/>
    </source>
</evidence>
<dbReference type="AlphaFoldDB" id="A0AA38WX76"/>
<feature type="transmembrane region" description="Helical" evidence="2">
    <location>
        <begin position="32"/>
        <end position="50"/>
    </location>
</feature>
<dbReference type="Proteomes" id="UP001172673">
    <property type="component" value="Unassembled WGS sequence"/>
</dbReference>
<evidence type="ECO:0000256" key="1">
    <source>
        <dbReference type="SAM" id="MobiDB-lite"/>
    </source>
</evidence>
<sequence length="224" mass="25634">MSNSTLSPSSDQNKPANYSTGWIPEPETRGTWGLLYSCIFTLSLCVYSAIHINVPARGESGNTRFWRKVKWVIIAIFAPEIALYSAWQQYYIANNFRYHFYNIKREQAGLPPLWNEPWWWRIIDFIAFMFHIITKPSVEEANSTNTVPAPKKFSLTYAFYVVMGGLVVNVDDIYDNVSRATLTPTGVLNLAKRTSCGRFFVPDETIRDKSKADNLAKVLVIFQV</sequence>
<keyword evidence="2" id="KW-0472">Membrane</keyword>
<evidence type="ECO:0000313" key="3">
    <source>
        <dbReference type="EMBL" id="KAJ9602789.1"/>
    </source>
</evidence>
<keyword evidence="4" id="KW-1185">Reference proteome</keyword>
<dbReference type="PANTHER" id="PTHR35043">
    <property type="entry name" value="TRANSCRIPTION FACTOR DOMAIN-CONTAINING PROTEIN"/>
    <property type="match status" value="1"/>
</dbReference>
<comment type="caution">
    <text evidence="3">The sequence shown here is derived from an EMBL/GenBank/DDBJ whole genome shotgun (WGS) entry which is preliminary data.</text>
</comment>
<dbReference type="EMBL" id="JAPDRK010000024">
    <property type="protein sequence ID" value="KAJ9602789.1"/>
    <property type="molecule type" value="Genomic_DNA"/>
</dbReference>
<evidence type="ECO:0000256" key="2">
    <source>
        <dbReference type="SAM" id="Phobius"/>
    </source>
</evidence>
<proteinExistence type="predicted"/>
<feature type="compositionally biased region" description="Polar residues" evidence="1">
    <location>
        <begin position="1"/>
        <end position="20"/>
    </location>
</feature>
<name>A0AA38WX76_9EURO</name>
<organism evidence="3 4">
    <name type="scientific">Cladophialophora chaetospira</name>
    <dbReference type="NCBI Taxonomy" id="386627"/>
    <lineage>
        <taxon>Eukaryota</taxon>
        <taxon>Fungi</taxon>
        <taxon>Dikarya</taxon>
        <taxon>Ascomycota</taxon>
        <taxon>Pezizomycotina</taxon>
        <taxon>Eurotiomycetes</taxon>
        <taxon>Chaetothyriomycetidae</taxon>
        <taxon>Chaetothyriales</taxon>
        <taxon>Herpotrichiellaceae</taxon>
        <taxon>Cladophialophora</taxon>
    </lineage>
</organism>
<dbReference type="PANTHER" id="PTHR35043:SF7">
    <property type="entry name" value="TRANSCRIPTION FACTOR DOMAIN-CONTAINING PROTEIN"/>
    <property type="match status" value="1"/>
</dbReference>
<feature type="transmembrane region" description="Helical" evidence="2">
    <location>
        <begin position="71"/>
        <end position="92"/>
    </location>
</feature>
<gene>
    <name evidence="3" type="ORF">H2200_012569</name>
</gene>
<keyword evidence="2" id="KW-1133">Transmembrane helix</keyword>
<reference evidence="3" key="1">
    <citation type="submission" date="2022-10" db="EMBL/GenBank/DDBJ databases">
        <title>Culturing micro-colonial fungi from biological soil crusts in the Mojave desert and describing Neophaeococcomyces mojavensis, and introducing the new genera and species Taxawa tesnikishii.</title>
        <authorList>
            <person name="Kurbessoian T."/>
            <person name="Stajich J.E."/>
        </authorList>
    </citation>
    <scope>NUCLEOTIDE SEQUENCE</scope>
    <source>
        <strain evidence="3">TK_41</strain>
    </source>
</reference>
<protein>
    <submittedName>
        <fullName evidence="3">Uncharacterized protein</fullName>
    </submittedName>
</protein>
<feature type="region of interest" description="Disordered" evidence="1">
    <location>
        <begin position="1"/>
        <end position="22"/>
    </location>
</feature>